<proteinExistence type="predicted"/>
<dbReference type="Proteomes" id="UP000501726">
    <property type="component" value="Chromosome"/>
</dbReference>
<dbReference type="AlphaFoldDB" id="A0A6F8PUV7"/>
<evidence type="ECO:0000313" key="1">
    <source>
        <dbReference type="EMBL" id="BBP45876.1"/>
    </source>
</evidence>
<organism evidence="1 2">
    <name type="scientific">Thiosulfatimonas sediminis</name>
    <dbReference type="NCBI Taxonomy" id="2675054"/>
    <lineage>
        <taxon>Bacteria</taxon>
        <taxon>Pseudomonadati</taxon>
        <taxon>Pseudomonadota</taxon>
        <taxon>Gammaproteobacteria</taxon>
        <taxon>Thiotrichales</taxon>
        <taxon>Piscirickettsiaceae</taxon>
        <taxon>Thiosulfatimonas</taxon>
    </lineage>
</organism>
<gene>
    <name evidence="1" type="ORF">THMIRHAS_12490</name>
</gene>
<dbReference type="InterPro" id="IPR008840">
    <property type="entry name" value="Sipho_Gp157"/>
</dbReference>
<accession>A0A6F8PUV7</accession>
<evidence type="ECO:0000313" key="2">
    <source>
        <dbReference type="Proteomes" id="UP000501726"/>
    </source>
</evidence>
<protein>
    <recommendedName>
        <fullName evidence="3">Siphovirus Gp157 family protein</fullName>
    </recommendedName>
</protein>
<dbReference type="KEGG" id="tse:THMIRHAS_12490"/>
<evidence type="ECO:0008006" key="3">
    <source>
        <dbReference type="Google" id="ProtNLM"/>
    </source>
</evidence>
<name>A0A6F8PUV7_9GAMM</name>
<reference evidence="2" key="1">
    <citation type="submission" date="2019-11" db="EMBL/GenBank/DDBJ databases">
        <title>Isolation and characterization of two novel species in the genus Thiomicrorhabdus.</title>
        <authorList>
            <person name="Mochizuki J."/>
            <person name="Kojima H."/>
            <person name="Fukui M."/>
        </authorList>
    </citation>
    <scope>NUCLEOTIDE SEQUENCE [LARGE SCALE GENOMIC DNA]</scope>
    <source>
        <strain evidence="2">aks77</strain>
    </source>
</reference>
<dbReference type="Pfam" id="PF05565">
    <property type="entry name" value="Sipho_Gp157"/>
    <property type="match status" value="1"/>
</dbReference>
<dbReference type="EMBL" id="AP021889">
    <property type="protein sequence ID" value="BBP45876.1"/>
    <property type="molecule type" value="Genomic_DNA"/>
</dbReference>
<sequence>MTKLYELTTELNELSHLAFEAEDDQSFAIAIADTMEGLQMQFNDKAEALVKVAETLGANTTAIDAEINRLQARKKTIINRQTALKDYLRHNMEASEITKIESPLFTISLVKGRVICEVTDEAALPDEYMSVKTEIKPDKAALTKALKDGLEIAGARLTMSKPSLRIK</sequence>
<dbReference type="RefSeq" id="WP_173271972.1">
    <property type="nucleotide sequence ID" value="NZ_AP021889.1"/>
</dbReference>
<keyword evidence="2" id="KW-1185">Reference proteome</keyword>